<reference evidence="2 3" key="1">
    <citation type="submission" date="2018-11" db="EMBL/GenBank/DDBJ databases">
        <title>Rufibacter latericius sp. nov., isolated from water in Baiyang Lake.</title>
        <authorList>
            <person name="Yang Y."/>
        </authorList>
    </citation>
    <scope>NUCLEOTIDE SEQUENCE [LARGE SCALE GENOMIC DNA]</scope>
    <source>
        <strain evidence="2 3">MCC P1</strain>
    </source>
</reference>
<name>A0A3M9N7F9_9BACT</name>
<dbReference type="SUPFAM" id="SSF48452">
    <property type="entry name" value="TPR-like"/>
    <property type="match status" value="1"/>
</dbReference>
<sequence>MKTAFLFLFCLLLLVSSHHSYAQSAADAFAKYQAKDYKASGQLYDQALKAGKGSSTDHYNAACSWALAGDKTKAFTYLNQAVAKGWENKSHLQTDTDLTSLHTDKRWPQLVKDLETHLAKIEANYDKPLKAQLEKIYVTDQQYRGMIDSVQKKFGMESTQMKDLWSKIEVQDEENKKQVVAILEKRGWPGKSLVGQQASQAVFLVIQHADKATMEKYLPLLREAAAKGEASKSSLALMEDRVRMNQGLPQLYGSQLRMNPQTQKPELYQVEDEANLDKRRAEMGLEPIKEYLKRFNL</sequence>
<organism evidence="2 3">
    <name type="scientific">Rufibacter immobilis</name>
    <dbReference type="NCBI Taxonomy" id="1348778"/>
    <lineage>
        <taxon>Bacteria</taxon>
        <taxon>Pseudomonadati</taxon>
        <taxon>Bacteroidota</taxon>
        <taxon>Cytophagia</taxon>
        <taxon>Cytophagales</taxon>
        <taxon>Hymenobacteraceae</taxon>
        <taxon>Rufibacter</taxon>
    </lineage>
</organism>
<gene>
    <name evidence="2" type="ORF">EFA69_01610</name>
</gene>
<dbReference type="Pfam" id="PF20329">
    <property type="entry name" value="DUF6624"/>
    <property type="match status" value="1"/>
</dbReference>
<evidence type="ECO:0000313" key="2">
    <source>
        <dbReference type="EMBL" id="RNI33143.1"/>
    </source>
</evidence>
<keyword evidence="3" id="KW-1185">Reference proteome</keyword>
<feature type="signal peptide" evidence="1">
    <location>
        <begin position="1"/>
        <end position="22"/>
    </location>
</feature>
<dbReference type="InterPro" id="IPR011990">
    <property type="entry name" value="TPR-like_helical_dom_sf"/>
</dbReference>
<dbReference type="RefSeq" id="WP_123131332.1">
    <property type="nucleotide sequence ID" value="NZ_RJJE01000001.1"/>
</dbReference>
<feature type="chain" id="PRO_5018029859" description="Tetratricopeptide repeat protein" evidence="1">
    <location>
        <begin position="23"/>
        <end position="297"/>
    </location>
</feature>
<evidence type="ECO:0000313" key="3">
    <source>
        <dbReference type="Proteomes" id="UP000271010"/>
    </source>
</evidence>
<dbReference type="InterPro" id="IPR046732">
    <property type="entry name" value="DUF6624"/>
</dbReference>
<protein>
    <recommendedName>
        <fullName evidence="4">Tetratricopeptide repeat protein</fullName>
    </recommendedName>
</protein>
<dbReference type="NCBIfam" id="NF047558">
    <property type="entry name" value="TPR_END_plus"/>
    <property type="match status" value="1"/>
</dbReference>
<evidence type="ECO:0000256" key="1">
    <source>
        <dbReference type="SAM" id="SignalP"/>
    </source>
</evidence>
<proteinExistence type="predicted"/>
<dbReference type="EMBL" id="RJJE01000001">
    <property type="protein sequence ID" value="RNI33143.1"/>
    <property type="molecule type" value="Genomic_DNA"/>
</dbReference>
<evidence type="ECO:0008006" key="4">
    <source>
        <dbReference type="Google" id="ProtNLM"/>
    </source>
</evidence>
<dbReference type="OrthoDB" id="1164858at2"/>
<dbReference type="Proteomes" id="UP000271010">
    <property type="component" value="Unassembled WGS sequence"/>
</dbReference>
<keyword evidence="1" id="KW-0732">Signal</keyword>
<dbReference type="AlphaFoldDB" id="A0A3M9N7F9"/>
<accession>A0A3M9N7F9</accession>
<comment type="caution">
    <text evidence="2">The sequence shown here is derived from an EMBL/GenBank/DDBJ whole genome shotgun (WGS) entry which is preliminary data.</text>
</comment>